<keyword evidence="3" id="KW-0325">Glycoprotein</keyword>
<dbReference type="Pfam" id="PF03098">
    <property type="entry name" value="An_peroxidase"/>
    <property type="match status" value="1"/>
</dbReference>
<dbReference type="InterPro" id="IPR037120">
    <property type="entry name" value="Haem_peroxidase_sf_animal"/>
</dbReference>
<dbReference type="InterPro" id="IPR010255">
    <property type="entry name" value="Haem_peroxidase_sf"/>
</dbReference>
<dbReference type="PROSITE" id="PS50292">
    <property type="entry name" value="PEROXIDASE_3"/>
    <property type="match status" value="1"/>
</dbReference>
<sequence>MGAPVEYRSMDGSGNNKAHPTRGTKGELFLRQLYGAPRYHTSDGSIVPDLPNPRDISNSLNANNKKQLNPRRLNDAHTVWGQFIDHDFTLTPDNVSEPLNIAVPKCDVFLDPDCTGTQTLGFSRSNYKIFNGTREQINQVSAYLDASMVYGSDPERAAALRTFVKGKLLIDELCG</sequence>
<reference evidence="5" key="1">
    <citation type="submission" date="2021-01" db="EMBL/GenBank/DDBJ databases">
        <authorList>
            <person name="Corre E."/>
            <person name="Pelletier E."/>
            <person name="Niang G."/>
            <person name="Scheremetjew M."/>
            <person name="Finn R."/>
            <person name="Kale V."/>
            <person name="Holt S."/>
            <person name="Cochrane G."/>
            <person name="Meng A."/>
            <person name="Brown T."/>
            <person name="Cohen L."/>
        </authorList>
    </citation>
    <scope>NUCLEOTIDE SEQUENCE</scope>
    <source>
        <strain evidence="5">CCMP1594</strain>
    </source>
</reference>
<organism evidence="5">
    <name type="scientific">Eutreptiella gymnastica</name>
    <dbReference type="NCBI Taxonomy" id="73025"/>
    <lineage>
        <taxon>Eukaryota</taxon>
        <taxon>Discoba</taxon>
        <taxon>Euglenozoa</taxon>
        <taxon>Euglenida</taxon>
        <taxon>Spirocuta</taxon>
        <taxon>Euglenophyceae</taxon>
        <taxon>Eutreptiales</taxon>
        <taxon>Eutreptiaceae</taxon>
        <taxon>Eutreptiella</taxon>
    </lineage>
</organism>
<dbReference type="GO" id="GO:0004601">
    <property type="term" value="F:peroxidase activity"/>
    <property type="evidence" value="ECO:0007669"/>
    <property type="project" value="InterPro"/>
</dbReference>
<name>A0A7S4FY57_9EUGL</name>
<keyword evidence="2" id="KW-0964">Secreted</keyword>
<dbReference type="GO" id="GO:0006979">
    <property type="term" value="P:response to oxidative stress"/>
    <property type="evidence" value="ECO:0007669"/>
    <property type="project" value="InterPro"/>
</dbReference>
<dbReference type="Gene3D" id="1.10.640.10">
    <property type="entry name" value="Haem peroxidase domain superfamily, animal type"/>
    <property type="match status" value="1"/>
</dbReference>
<protein>
    <recommendedName>
        <fullName evidence="6">Peroxidase</fullName>
    </recommendedName>
</protein>
<evidence type="ECO:0000256" key="4">
    <source>
        <dbReference type="SAM" id="MobiDB-lite"/>
    </source>
</evidence>
<gene>
    <name evidence="5" type="ORF">EGYM00163_LOCUS30169</name>
</gene>
<dbReference type="AlphaFoldDB" id="A0A7S4FY57"/>
<accession>A0A7S4FY57</accession>
<comment type="subcellular location">
    <subcellularLocation>
        <location evidence="1">Secreted</location>
    </subcellularLocation>
</comment>
<dbReference type="PANTHER" id="PTHR11475:SF4">
    <property type="entry name" value="CHORION PEROXIDASE"/>
    <property type="match status" value="1"/>
</dbReference>
<dbReference type="SUPFAM" id="SSF48113">
    <property type="entry name" value="Heme-dependent peroxidases"/>
    <property type="match status" value="1"/>
</dbReference>
<evidence type="ECO:0000256" key="1">
    <source>
        <dbReference type="ARBA" id="ARBA00004613"/>
    </source>
</evidence>
<dbReference type="PANTHER" id="PTHR11475">
    <property type="entry name" value="OXIDASE/PEROXIDASE"/>
    <property type="match status" value="1"/>
</dbReference>
<evidence type="ECO:0000256" key="3">
    <source>
        <dbReference type="ARBA" id="ARBA00023180"/>
    </source>
</evidence>
<evidence type="ECO:0000313" key="5">
    <source>
        <dbReference type="EMBL" id="CAE0819000.1"/>
    </source>
</evidence>
<dbReference type="EMBL" id="HBJA01086499">
    <property type="protein sequence ID" value="CAE0819000.1"/>
    <property type="molecule type" value="Transcribed_RNA"/>
</dbReference>
<evidence type="ECO:0008006" key="6">
    <source>
        <dbReference type="Google" id="ProtNLM"/>
    </source>
</evidence>
<dbReference type="GO" id="GO:0005576">
    <property type="term" value="C:extracellular region"/>
    <property type="evidence" value="ECO:0007669"/>
    <property type="project" value="UniProtKB-SubCell"/>
</dbReference>
<evidence type="ECO:0000256" key="2">
    <source>
        <dbReference type="ARBA" id="ARBA00022525"/>
    </source>
</evidence>
<proteinExistence type="predicted"/>
<feature type="region of interest" description="Disordered" evidence="4">
    <location>
        <begin position="1"/>
        <end position="24"/>
    </location>
</feature>
<dbReference type="InterPro" id="IPR019791">
    <property type="entry name" value="Haem_peroxidase_animal"/>
</dbReference>
<dbReference type="GO" id="GO:0020037">
    <property type="term" value="F:heme binding"/>
    <property type="evidence" value="ECO:0007669"/>
    <property type="project" value="InterPro"/>
</dbReference>